<evidence type="ECO:0000256" key="1">
    <source>
        <dbReference type="ARBA" id="ARBA00022741"/>
    </source>
</evidence>
<dbReference type="Proteomes" id="UP000724874">
    <property type="component" value="Unassembled WGS sequence"/>
</dbReference>
<dbReference type="InterPro" id="IPR050628">
    <property type="entry name" value="SNF2_RAD54_helicase_TF"/>
</dbReference>
<dbReference type="InterPro" id="IPR038718">
    <property type="entry name" value="SNF2-like_sf"/>
</dbReference>
<dbReference type="PROSITE" id="PS51194">
    <property type="entry name" value="HELICASE_CTER"/>
    <property type="match status" value="1"/>
</dbReference>
<dbReference type="InterPro" id="IPR000330">
    <property type="entry name" value="SNF2_N"/>
</dbReference>
<reference evidence="6" key="1">
    <citation type="submission" date="2020-11" db="EMBL/GenBank/DDBJ databases">
        <authorList>
            <consortium name="DOE Joint Genome Institute"/>
            <person name="Ahrendt S."/>
            <person name="Riley R."/>
            <person name="Andreopoulos W."/>
            <person name="LaButti K."/>
            <person name="Pangilinan J."/>
            <person name="Ruiz-duenas F.J."/>
            <person name="Barrasa J.M."/>
            <person name="Sanchez-Garcia M."/>
            <person name="Camarero S."/>
            <person name="Miyauchi S."/>
            <person name="Serrano A."/>
            <person name="Linde D."/>
            <person name="Babiker R."/>
            <person name="Drula E."/>
            <person name="Ayuso-Fernandez I."/>
            <person name="Pacheco R."/>
            <person name="Padilla G."/>
            <person name="Ferreira P."/>
            <person name="Barriuso J."/>
            <person name="Kellner H."/>
            <person name="Castanera R."/>
            <person name="Alfaro M."/>
            <person name="Ramirez L."/>
            <person name="Pisabarro A.G."/>
            <person name="Kuo A."/>
            <person name="Tritt A."/>
            <person name="Lipzen A."/>
            <person name="He G."/>
            <person name="Yan M."/>
            <person name="Ng V."/>
            <person name="Cullen D."/>
            <person name="Martin F."/>
            <person name="Rosso M.-N."/>
            <person name="Henrissat B."/>
            <person name="Hibbett D."/>
            <person name="Martinez A.T."/>
            <person name="Grigoriev I.V."/>
        </authorList>
    </citation>
    <scope>NUCLEOTIDE SEQUENCE</scope>
    <source>
        <strain evidence="6">AH 44721</strain>
    </source>
</reference>
<keyword evidence="3" id="KW-0067">ATP-binding</keyword>
<name>A0A9P5TJ16_GYMJU</name>
<evidence type="ECO:0000313" key="7">
    <source>
        <dbReference type="Proteomes" id="UP000724874"/>
    </source>
</evidence>
<dbReference type="InterPro" id="IPR001650">
    <property type="entry name" value="Helicase_C-like"/>
</dbReference>
<dbReference type="GO" id="GO:0005634">
    <property type="term" value="C:nucleus"/>
    <property type="evidence" value="ECO:0007669"/>
    <property type="project" value="TreeGrafter"/>
</dbReference>
<dbReference type="PROSITE" id="PS51192">
    <property type="entry name" value="HELICASE_ATP_BIND_1"/>
    <property type="match status" value="1"/>
</dbReference>
<dbReference type="SUPFAM" id="SSF52540">
    <property type="entry name" value="P-loop containing nucleoside triphosphate hydrolases"/>
    <property type="match status" value="2"/>
</dbReference>
<comment type="caution">
    <text evidence="6">The sequence shown here is derived from an EMBL/GenBank/DDBJ whole genome shotgun (WGS) entry which is preliminary data.</text>
</comment>
<dbReference type="GO" id="GO:0006281">
    <property type="term" value="P:DNA repair"/>
    <property type="evidence" value="ECO:0007669"/>
    <property type="project" value="TreeGrafter"/>
</dbReference>
<dbReference type="Pfam" id="PF00271">
    <property type="entry name" value="Helicase_C"/>
    <property type="match status" value="1"/>
</dbReference>
<evidence type="ECO:0000256" key="3">
    <source>
        <dbReference type="ARBA" id="ARBA00022840"/>
    </source>
</evidence>
<proteinExistence type="predicted"/>
<dbReference type="EMBL" id="JADNYJ010000134">
    <property type="protein sequence ID" value="KAF8881145.1"/>
    <property type="molecule type" value="Genomic_DNA"/>
</dbReference>
<evidence type="ECO:0000313" key="6">
    <source>
        <dbReference type="EMBL" id="KAF8881145.1"/>
    </source>
</evidence>
<dbReference type="InterPro" id="IPR027417">
    <property type="entry name" value="P-loop_NTPase"/>
</dbReference>
<dbReference type="AlphaFoldDB" id="A0A9P5TJ16"/>
<keyword evidence="1" id="KW-0547">Nucleotide-binding</keyword>
<dbReference type="CDD" id="cd18793">
    <property type="entry name" value="SF2_C_SNF"/>
    <property type="match status" value="1"/>
</dbReference>
<keyword evidence="2 6" id="KW-0378">Hydrolase</keyword>
<dbReference type="GO" id="GO:0008094">
    <property type="term" value="F:ATP-dependent activity, acting on DNA"/>
    <property type="evidence" value="ECO:0007669"/>
    <property type="project" value="TreeGrafter"/>
</dbReference>
<feature type="domain" description="Helicase C-terminal" evidence="5">
    <location>
        <begin position="831"/>
        <end position="983"/>
    </location>
</feature>
<dbReference type="Pfam" id="PF00176">
    <property type="entry name" value="SNF2-rel_dom"/>
    <property type="match status" value="1"/>
</dbReference>
<gene>
    <name evidence="6" type="ORF">CPB84DRAFT_1873377</name>
</gene>
<dbReference type="SMART" id="SM00487">
    <property type="entry name" value="DEXDc"/>
    <property type="match status" value="1"/>
</dbReference>
<dbReference type="GO" id="GO:0016787">
    <property type="term" value="F:hydrolase activity"/>
    <property type="evidence" value="ECO:0007669"/>
    <property type="project" value="UniProtKB-KW"/>
</dbReference>
<evidence type="ECO:0000259" key="5">
    <source>
        <dbReference type="PROSITE" id="PS51194"/>
    </source>
</evidence>
<protein>
    <submittedName>
        <fullName evidence="6">P-loop containing nucleoside triphosphate hydrolase protein</fullName>
    </submittedName>
</protein>
<accession>A0A9P5TJ16</accession>
<dbReference type="InterPro" id="IPR049730">
    <property type="entry name" value="SNF2/RAD54-like_C"/>
</dbReference>
<keyword evidence="7" id="KW-1185">Reference proteome</keyword>
<dbReference type="PANTHER" id="PTHR45626">
    <property type="entry name" value="TRANSCRIPTION TERMINATION FACTOR 2-RELATED"/>
    <property type="match status" value="1"/>
</dbReference>
<dbReference type="PANTHER" id="PTHR45626:SF26">
    <property type="entry name" value="FAMILY HELICASE, PUTATIVE (AFU_ORTHOLOGUE AFUA_2G09120)-RELATED"/>
    <property type="match status" value="1"/>
</dbReference>
<dbReference type="Gene3D" id="3.40.50.10810">
    <property type="entry name" value="Tandem AAA-ATPase domain"/>
    <property type="match status" value="1"/>
</dbReference>
<sequence length="1008" mass="113693">MPSHFVHGALVDMYLEGDGAPWIFPQWQEITGIYAGIFTEPSPEFPAPSNWTDQQRRQVKSYFDQYAKKPDATAKIKFSGAPASQVPGAELWRRFINNGWKSWKIHDRITRVLIETRFHPCILAKYSANPDAWPDSTDIIPQILDDVALELFGEDSLDGLGRLQDSLRPSTKALVQRTWISIHNKVTATKKKIAMHEKEAVDAFDKIERQKHATKESIKDAIAKISRWKTSCEVIHSSTSNAKIADMEGKLGQLMSVLSGDLPAASARVSKATVKSLSDLSSKDDIEDVVLMYRDFTNTTPLEDSISLEAQQPTLRVTFGERSELSDPGVEEECRMRPEQLAQNLGFKNGLPLLFNRFRHRDGLSPWDPAYTSLFEEKKARKDPNMTLFSLHWHQLAGVHSIIRNAFASKANPKNCPGVLIADDVGLGKTCQSVAVIAFLADAVHRQKQKLGQAPLLVKKPFLGESNTIPDLPILIIVPGTVQAQWASEFRLTVNPKAFDVMVYGTGIQSHKEFWAKDGPFRRSNQPLSSRVIIASHSALTQDFHLLYAQVEKKKAKEKMPWEARQQLPGFKENVQSNLFGQKYLTVVLDEAHEFRNTGPKHTAAFAILQKACLRLVMTATPLQTSTKDIGAMGRLVGIPYFMTDQAQKMDKDDIAEIRRVRKDLDSDYDPLNNDPNDPVKKVYAKIARGKQVHFLDHILRRTVDSLDYEGQHLIKIPPYRTIMVTLQLEEREVEILEQLDSRVKETVSNSNSILGIASGNFYLEYRMGVCFPRSDPKDPIPKFKTLQEWKAAKSTKFDTCAKLVKHLLSRDDAPEIKVQDGKVKFPRLSSAEEAKPVTQKRKVLIFQEFPSLGPLLRNVLDLYGIKYVYIDGDNSLDERAKRVGIFRADPTVRLLVFTKVGMTGLNLANADAMIFLDQPWSGQEMQQARGRAHRQPQKNVVRCYHLLADNTADIILYGLARGKQDMMGAFLTKKKGNGKTLNNFLFKLVSDAYLGRNVHAFHGSFDF</sequence>
<dbReference type="SMART" id="SM00490">
    <property type="entry name" value="HELICc"/>
    <property type="match status" value="1"/>
</dbReference>
<evidence type="ECO:0000259" key="4">
    <source>
        <dbReference type="PROSITE" id="PS51192"/>
    </source>
</evidence>
<feature type="domain" description="Helicase ATP-binding" evidence="4">
    <location>
        <begin position="410"/>
        <end position="640"/>
    </location>
</feature>
<dbReference type="OrthoDB" id="3270319at2759"/>
<evidence type="ECO:0000256" key="2">
    <source>
        <dbReference type="ARBA" id="ARBA00022801"/>
    </source>
</evidence>
<dbReference type="Gene3D" id="3.40.50.300">
    <property type="entry name" value="P-loop containing nucleotide triphosphate hydrolases"/>
    <property type="match status" value="1"/>
</dbReference>
<organism evidence="6 7">
    <name type="scientific">Gymnopilus junonius</name>
    <name type="common">Spectacular rustgill mushroom</name>
    <name type="synonym">Gymnopilus spectabilis subsp. junonius</name>
    <dbReference type="NCBI Taxonomy" id="109634"/>
    <lineage>
        <taxon>Eukaryota</taxon>
        <taxon>Fungi</taxon>
        <taxon>Dikarya</taxon>
        <taxon>Basidiomycota</taxon>
        <taxon>Agaricomycotina</taxon>
        <taxon>Agaricomycetes</taxon>
        <taxon>Agaricomycetidae</taxon>
        <taxon>Agaricales</taxon>
        <taxon>Agaricineae</taxon>
        <taxon>Hymenogastraceae</taxon>
        <taxon>Gymnopilus</taxon>
    </lineage>
</organism>
<dbReference type="GO" id="GO:0005524">
    <property type="term" value="F:ATP binding"/>
    <property type="evidence" value="ECO:0007669"/>
    <property type="project" value="UniProtKB-KW"/>
</dbReference>
<dbReference type="InterPro" id="IPR014001">
    <property type="entry name" value="Helicase_ATP-bd"/>
</dbReference>